<dbReference type="SUPFAM" id="SSF53067">
    <property type="entry name" value="Actin-like ATPase domain"/>
    <property type="match status" value="2"/>
</dbReference>
<keyword evidence="2 9" id="KW-0808">Transferase</keyword>
<evidence type="ECO:0000313" key="9">
    <source>
        <dbReference type="EMBL" id="HIT42656.1"/>
    </source>
</evidence>
<evidence type="ECO:0000256" key="2">
    <source>
        <dbReference type="ARBA" id="ARBA00022679"/>
    </source>
</evidence>
<keyword evidence="3" id="KW-0547">Nucleotide-binding</keyword>
<dbReference type="NCBIfam" id="NF000756">
    <property type="entry name" value="PRK00047.1"/>
    <property type="match status" value="1"/>
</dbReference>
<dbReference type="EMBL" id="DVKS01000188">
    <property type="protein sequence ID" value="HIT42656.1"/>
    <property type="molecule type" value="Genomic_DNA"/>
</dbReference>
<evidence type="ECO:0000256" key="6">
    <source>
        <dbReference type="ARBA" id="ARBA00043149"/>
    </source>
</evidence>
<evidence type="ECO:0000259" key="8">
    <source>
        <dbReference type="Pfam" id="PF02782"/>
    </source>
</evidence>
<dbReference type="GO" id="GO:0004370">
    <property type="term" value="F:glycerol kinase activity"/>
    <property type="evidence" value="ECO:0007669"/>
    <property type="project" value="TreeGrafter"/>
</dbReference>
<organism evidence="9 10">
    <name type="scientific">Candidatus Caccovicinus merdipullorum</name>
    <dbReference type="NCBI Taxonomy" id="2840724"/>
    <lineage>
        <taxon>Bacteria</taxon>
        <taxon>Bacillati</taxon>
        <taxon>Bacillota</taxon>
        <taxon>Clostridia</taxon>
        <taxon>Eubacteriales</taxon>
        <taxon>Candidatus Caccovicinus</taxon>
    </lineage>
</organism>
<dbReference type="InterPro" id="IPR000577">
    <property type="entry name" value="Carb_kinase_FGGY"/>
</dbReference>
<dbReference type="InterPro" id="IPR018485">
    <property type="entry name" value="FGGY_C"/>
</dbReference>
<dbReference type="AlphaFoldDB" id="A0A9D1KH01"/>
<gene>
    <name evidence="9" type="primary">glpK</name>
    <name evidence="9" type="ORF">IAB60_11290</name>
</gene>
<dbReference type="PIRSF" id="PIRSF000538">
    <property type="entry name" value="GlpK"/>
    <property type="match status" value="1"/>
</dbReference>
<name>A0A9D1KH01_9FIRM</name>
<dbReference type="GO" id="GO:0005524">
    <property type="term" value="F:ATP binding"/>
    <property type="evidence" value="ECO:0007669"/>
    <property type="project" value="UniProtKB-KW"/>
</dbReference>
<dbReference type="Gene3D" id="3.30.420.40">
    <property type="match status" value="2"/>
</dbReference>
<proteinExistence type="inferred from homology"/>
<dbReference type="InterPro" id="IPR018483">
    <property type="entry name" value="Carb_kinase_FGGY_CS"/>
</dbReference>
<evidence type="ECO:0000313" key="10">
    <source>
        <dbReference type="Proteomes" id="UP000886860"/>
    </source>
</evidence>
<dbReference type="InterPro" id="IPR018484">
    <property type="entry name" value="FGGY_N"/>
</dbReference>
<dbReference type="GO" id="GO:0005829">
    <property type="term" value="C:cytosol"/>
    <property type="evidence" value="ECO:0007669"/>
    <property type="project" value="TreeGrafter"/>
</dbReference>
<evidence type="ECO:0000256" key="1">
    <source>
        <dbReference type="ARBA" id="ARBA00009156"/>
    </source>
</evidence>
<keyword evidence="4 9" id="KW-0418">Kinase</keyword>
<feature type="domain" description="Carbohydrate kinase FGGY N-terminal" evidence="7">
    <location>
        <begin position="6"/>
        <end position="252"/>
    </location>
</feature>
<comment type="similarity">
    <text evidence="1">Belongs to the FGGY kinase family.</text>
</comment>
<dbReference type="GO" id="GO:0019563">
    <property type="term" value="P:glycerol catabolic process"/>
    <property type="evidence" value="ECO:0007669"/>
    <property type="project" value="TreeGrafter"/>
</dbReference>
<evidence type="ECO:0000259" key="7">
    <source>
        <dbReference type="Pfam" id="PF00370"/>
    </source>
</evidence>
<dbReference type="Pfam" id="PF02782">
    <property type="entry name" value="FGGY_C"/>
    <property type="match status" value="1"/>
</dbReference>
<dbReference type="PANTHER" id="PTHR10196:SF69">
    <property type="entry name" value="GLYCEROL KINASE"/>
    <property type="match status" value="1"/>
</dbReference>
<evidence type="ECO:0000256" key="3">
    <source>
        <dbReference type="ARBA" id="ARBA00022741"/>
    </source>
</evidence>
<accession>A0A9D1KH01</accession>
<sequence>MGEGFIIGIDQSTQGTKALLFDHEGKRILREDTPHRQLVNEKGWVSHDPDEIYKNTVKTVVRLMERSGIDPGKVAAIGISNQRETSLIWDRISGRPLADAVVWQCDRAARICREVEKTGMAEEIRNKTGLTLSPYFPASKFAWLLQNAQGAGKLAERHQLCFGTVDTWLVYRLTGGHSYKTDYSNASRTQLYDIFRLKWDEEICRTFGIDARDLPEVCDSDSLFGETDLEGFFARPVPIRSVLGDSHGALFGQGCLKPGMIKATYGTGSSVMMNIGNQPVLSRHGVVTSLAWGMGGKVDYVLEGNINYTGAVISWLKDDLELIGSPKETEALCRRAKENSGLYFVPAFTGLGAPYWDSRARGALLGVSRADGKAEIVRACVDCIAYQIADVVRAMEKDAGMDAGELRVDGGPTGNAYLMEFQSGILDTEILVPDCEELSGLGAAYAAGMAAELYDEGVFAGIKHRIFAPKMDPAVRERKLEGWKKAVGAVLSLSGQEMECAGS</sequence>
<dbReference type="Proteomes" id="UP000886860">
    <property type="component" value="Unassembled WGS sequence"/>
</dbReference>
<evidence type="ECO:0000256" key="4">
    <source>
        <dbReference type="ARBA" id="ARBA00022777"/>
    </source>
</evidence>
<dbReference type="Pfam" id="PF00370">
    <property type="entry name" value="FGGY_N"/>
    <property type="match status" value="1"/>
</dbReference>
<keyword evidence="5" id="KW-0067">ATP-binding</keyword>
<dbReference type="PROSITE" id="PS00933">
    <property type="entry name" value="FGGY_KINASES_1"/>
    <property type="match status" value="1"/>
</dbReference>
<reference evidence="9" key="2">
    <citation type="journal article" date="2021" name="PeerJ">
        <title>Extensive microbial diversity within the chicken gut microbiome revealed by metagenomics and culture.</title>
        <authorList>
            <person name="Gilroy R."/>
            <person name="Ravi A."/>
            <person name="Getino M."/>
            <person name="Pursley I."/>
            <person name="Horton D.L."/>
            <person name="Alikhan N.F."/>
            <person name="Baker D."/>
            <person name="Gharbi K."/>
            <person name="Hall N."/>
            <person name="Watson M."/>
            <person name="Adriaenssens E.M."/>
            <person name="Foster-Nyarko E."/>
            <person name="Jarju S."/>
            <person name="Secka A."/>
            <person name="Antonio M."/>
            <person name="Oren A."/>
            <person name="Chaudhuri R.R."/>
            <person name="La Ragione R."/>
            <person name="Hildebrand F."/>
            <person name="Pallen M.J."/>
        </authorList>
    </citation>
    <scope>NUCLEOTIDE SEQUENCE</scope>
    <source>
        <strain evidence="9">CHK123-3438</strain>
    </source>
</reference>
<dbReference type="CDD" id="cd07769">
    <property type="entry name" value="ASKHA_NBD_FGGY_GK"/>
    <property type="match status" value="1"/>
</dbReference>
<evidence type="ECO:0000256" key="5">
    <source>
        <dbReference type="ARBA" id="ARBA00022840"/>
    </source>
</evidence>
<reference evidence="9" key="1">
    <citation type="submission" date="2020-10" db="EMBL/GenBank/DDBJ databases">
        <authorList>
            <person name="Gilroy R."/>
        </authorList>
    </citation>
    <scope>NUCLEOTIDE SEQUENCE</scope>
    <source>
        <strain evidence="9">CHK123-3438</strain>
    </source>
</reference>
<protein>
    <recommendedName>
        <fullName evidence="6">ATP:glycerol 3-phosphotransferase</fullName>
    </recommendedName>
</protein>
<dbReference type="InterPro" id="IPR043129">
    <property type="entry name" value="ATPase_NBD"/>
</dbReference>
<feature type="domain" description="Carbohydrate kinase FGGY C-terminal" evidence="8">
    <location>
        <begin position="262"/>
        <end position="451"/>
    </location>
</feature>
<dbReference type="PANTHER" id="PTHR10196">
    <property type="entry name" value="SUGAR KINASE"/>
    <property type="match status" value="1"/>
</dbReference>
<comment type="caution">
    <text evidence="9">The sequence shown here is derived from an EMBL/GenBank/DDBJ whole genome shotgun (WGS) entry which is preliminary data.</text>
</comment>